<dbReference type="AlphaFoldDB" id="A0A8C5T7J5"/>
<name>A0A8C5T7J5_9PASS</name>
<evidence type="ECO:0000256" key="3">
    <source>
        <dbReference type="ARBA" id="ARBA00022475"/>
    </source>
</evidence>
<dbReference type="GO" id="GO:0005886">
    <property type="term" value="C:plasma membrane"/>
    <property type="evidence" value="ECO:0007669"/>
    <property type="project" value="UniProtKB-SubCell"/>
</dbReference>
<evidence type="ECO:0000256" key="9">
    <source>
        <dbReference type="ARBA" id="ARBA00022989"/>
    </source>
</evidence>
<dbReference type="GO" id="GO:0004896">
    <property type="term" value="F:cytokine receptor activity"/>
    <property type="evidence" value="ECO:0007669"/>
    <property type="project" value="TreeGrafter"/>
</dbReference>
<dbReference type="Gene3D" id="2.60.40.10">
    <property type="entry name" value="Immunoglobulins"/>
    <property type="match status" value="2"/>
</dbReference>
<proteinExistence type="inferred from homology"/>
<evidence type="ECO:0000256" key="10">
    <source>
        <dbReference type="ARBA" id="ARBA00023136"/>
    </source>
</evidence>
<sequence length="637" mass="72126">MKLLPIVLAAVSALGFVTTERPSCVKRAAFSSTNFENILTWETEAEIPPGTVFDVQYKQYGEKSWLSKRECQSITRLFCNLSQETENFTELYYGRVRARGCSSTWVHSERFQPHKETVIGPPELEFIPFVRSIKFLIRPPLTPLRGEDQQQLTVEDIYSKFQSVDYQLIMFNPRTRQQWTKTEHNKEFEVFNLDPDTEYNGTVFICVSQRRSKAQVFRVKTVPDRTWILYFLVALAFCAGLLFAAVAFVIYKYIKERRAQPRALDFRGIPSFQPLTLTVEHIIKPLNLSKLSLFLPEVQLAQMSQHLDWALEPARPLCPYQQQIEIPTFQLPPRHSQLEILMDYAPQKAEQSIPAGKNLALTYGVCGDGTDSSSQAQQKLKEPSPDVSVLGELQTGLGKSCSHWDYKEQQPKVALGKGRDRLESVVLQMLENEKCGSQLENTECVSKLENANCVSKLENANCASQVRLENANCVSQLENTEYVSQLENAECVSQLENADCVSPLSLSLLEHGGCYRQQAKLPPLLAAEKTDPDYAPEESLLPPLSAALLLSVRTGDDFPEENSQEQWMLLESFPYSAQKVQMAEIEDVEMFPMEKGLSCTELSTEPSSAHTSTPLTMLFKDLDLKVQWGEDESTGFY</sequence>
<dbReference type="FunFam" id="2.60.40.10:FF:000348">
    <property type="entry name" value="Interleukin 20 receptor subunit alpha"/>
    <property type="match status" value="1"/>
</dbReference>
<evidence type="ECO:0000256" key="17">
    <source>
        <dbReference type="SAM" id="SignalP"/>
    </source>
</evidence>
<evidence type="ECO:0000256" key="8">
    <source>
        <dbReference type="ARBA" id="ARBA00022843"/>
    </source>
</evidence>
<evidence type="ECO:0000256" key="5">
    <source>
        <dbReference type="ARBA" id="ARBA00022692"/>
    </source>
</evidence>
<protein>
    <recommendedName>
        <fullName evidence="15">Interleukin-22 receptor subunit alpha-1</fullName>
    </recommendedName>
</protein>
<accession>A0A8C5T7J5</accession>
<dbReference type="InterPro" id="IPR050650">
    <property type="entry name" value="Type-II_Cytokine-TF_Rcpt"/>
</dbReference>
<evidence type="ECO:0000256" key="4">
    <source>
        <dbReference type="ARBA" id="ARBA00022553"/>
    </source>
</evidence>
<organism evidence="20 21">
    <name type="scientific">Malurus cyaneus samueli</name>
    <dbReference type="NCBI Taxonomy" id="2593467"/>
    <lineage>
        <taxon>Eukaryota</taxon>
        <taxon>Metazoa</taxon>
        <taxon>Chordata</taxon>
        <taxon>Craniata</taxon>
        <taxon>Vertebrata</taxon>
        <taxon>Euteleostomi</taxon>
        <taxon>Archelosauria</taxon>
        <taxon>Archosauria</taxon>
        <taxon>Dinosauria</taxon>
        <taxon>Saurischia</taxon>
        <taxon>Theropoda</taxon>
        <taxon>Coelurosauria</taxon>
        <taxon>Aves</taxon>
        <taxon>Neognathae</taxon>
        <taxon>Neoaves</taxon>
        <taxon>Telluraves</taxon>
        <taxon>Australaves</taxon>
        <taxon>Passeriformes</taxon>
        <taxon>Meliphagoidea</taxon>
        <taxon>Maluridae</taxon>
        <taxon>Malurus</taxon>
    </lineage>
</organism>
<keyword evidence="21" id="KW-1185">Reference proteome</keyword>
<keyword evidence="3" id="KW-1003">Cell membrane</keyword>
<dbReference type="Proteomes" id="UP000694560">
    <property type="component" value="Unplaced"/>
</dbReference>
<evidence type="ECO:0000259" key="18">
    <source>
        <dbReference type="Pfam" id="PF01108"/>
    </source>
</evidence>
<dbReference type="InterPro" id="IPR036116">
    <property type="entry name" value="FN3_sf"/>
</dbReference>
<keyword evidence="7" id="KW-0677">Repeat</keyword>
<dbReference type="InterPro" id="IPR003961">
    <property type="entry name" value="FN3_dom"/>
</dbReference>
<dbReference type="Ensembl" id="ENSMCST00000002637.1">
    <property type="protein sequence ID" value="ENSMCSP00000002579.1"/>
    <property type="gene ID" value="ENSMCSG00000001924.1"/>
</dbReference>
<dbReference type="InterPro" id="IPR015373">
    <property type="entry name" value="Interferon/interleukin_rcp_dom"/>
</dbReference>
<evidence type="ECO:0000313" key="21">
    <source>
        <dbReference type="Proteomes" id="UP000694560"/>
    </source>
</evidence>
<feature type="chain" id="PRO_5034036047" description="Interleukin-22 receptor subunit alpha-1" evidence="17">
    <location>
        <begin position="20"/>
        <end position="637"/>
    </location>
</feature>
<reference evidence="20" key="2">
    <citation type="submission" date="2025-09" db="UniProtKB">
        <authorList>
            <consortium name="Ensembl"/>
        </authorList>
    </citation>
    <scope>IDENTIFICATION</scope>
</reference>
<keyword evidence="10 16" id="KW-0472">Membrane</keyword>
<evidence type="ECO:0000259" key="19">
    <source>
        <dbReference type="Pfam" id="PF09294"/>
    </source>
</evidence>
<comment type="similarity">
    <text evidence="2">Belongs to the type II cytokine receptor family.</text>
</comment>
<evidence type="ECO:0000256" key="2">
    <source>
        <dbReference type="ARBA" id="ARBA00005399"/>
    </source>
</evidence>
<evidence type="ECO:0000256" key="16">
    <source>
        <dbReference type="SAM" id="Phobius"/>
    </source>
</evidence>
<keyword evidence="4" id="KW-0597">Phosphoprotein</keyword>
<evidence type="ECO:0000256" key="15">
    <source>
        <dbReference type="ARBA" id="ARBA00071143"/>
    </source>
</evidence>
<dbReference type="OrthoDB" id="9908819at2759"/>
<dbReference type="SUPFAM" id="SSF49265">
    <property type="entry name" value="Fibronectin type III"/>
    <property type="match status" value="2"/>
</dbReference>
<dbReference type="FunFam" id="2.60.40.10:FF:001465">
    <property type="entry name" value="Interleukin-22 receptor subunit alpha-1"/>
    <property type="match status" value="1"/>
</dbReference>
<dbReference type="InterPro" id="IPR013783">
    <property type="entry name" value="Ig-like_fold"/>
</dbReference>
<evidence type="ECO:0000256" key="11">
    <source>
        <dbReference type="ARBA" id="ARBA00023157"/>
    </source>
</evidence>
<dbReference type="Pfam" id="PF09294">
    <property type="entry name" value="Interfer-bind"/>
    <property type="match status" value="1"/>
</dbReference>
<keyword evidence="9 16" id="KW-1133">Transmembrane helix</keyword>
<dbReference type="PANTHER" id="PTHR20859:SF53">
    <property type="entry name" value="INTERLEUKIN-22 RECEPTOR SUBUNIT ALPHA-1"/>
    <property type="match status" value="1"/>
</dbReference>
<dbReference type="PANTHER" id="PTHR20859">
    <property type="entry name" value="INTERFERON/INTERLEUKIN RECEPTOR"/>
    <property type="match status" value="1"/>
</dbReference>
<keyword evidence="11" id="KW-1015">Disulfide bond</keyword>
<comment type="function">
    <text evidence="14">Component of the receptor for IL20, IL22 and IL24. Component of IL22 receptor formed by IL22RA1 and IL10RB enabling IL22 signaling via JAK/STAT pathways. IL22 also induces activation of MAPK1/MAPK3 and Akt kinases pathways. Component of one of the receptor for IL20 and IL24 formed by IL22RA1 and IL20RB also signaling through STATs activation. Mediates IL24 antiangiogenic activity as well as IL24 inhibitory effect on endothelial cell tube formation and differentiation.</text>
</comment>
<feature type="signal peptide" evidence="17">
    <location>
        <begin position="1"/>
        <end position="19"/>
    </location>
</feature>
<comment type="subcellular location">
    <subcellularLocation>
        <location evidence="1">Cell membrane</location>
        <topology evidence="1">Single-pass type I membrane protein</topology>
    </subcellularLocation>
</comment>
<evidence type="ECO:0000256" key="13">
    <source>
        <dbReference type="ARBA" id="ARBA00023180"/>
    </source>
</evidence>
<keyword evidence="6 17" id="KW-0732">Signal</keyword>
<dbReference type="Pfam" id="PF01108">
    <property type="entry name" value="Tissue_fac"/>
    <property type="match status" value="1"/>
</dbReference>
<evidence type="ECO:0000256" key="7">
    <source>
        <dbReference type="ARBA" id="ARBA00022737"/>
    </source>
</evidence>
<evidence type="ECO:0000256" key="1">
    <source>
        <dbReference type="ARBA" id="ARBA00004251"/>
    </source>
</evidence>
<feature type="domain" description="Fibronectin type-III" evidence="18">
    <location>
        <begin position="16"/>
        <end position="99"/>
    </location>
</feature>
<evidence type="ECO:0000256" key="6">
    <source>
        <dbReference type="ARBA" id="ARBA00022729"/>
    </source>
</evidence>
<feature type="domain" description="Interferon/interleukin receptor" evidence="19">
    <location>
        <begin position="117"/>
        <end position="199"/>
    </location>
</feature>
<evidence type="ECO:0000313" key="20">
    <source>
        <dbReference type="Ensembl" id="ENSMCSP00000002579.1"/>
    </source>
</evidence>
<evidence type="ECO:0000256" key="12">
    <source>
        <dbReference type="ARBA" id="ARBA00023170"/>
    </source>
</evidence>
<reference evidence="20" key="1">
    <citation type="submission" date="2025-08" db="UniProtKB">
        <authorList>
            <consortium name="Ensembl"/>
        </authorList>
    </citation>
    <scope>IDENTIFICATION</scope>
</reference>
<feature type="transmembrane region" description="Helical" evidence="16">
    <location>
        <begin position="227"/>
        <end position="251"/>
    </location>
</feature>
<keyword evidence="13" id="KW-0325">Glycoprotein</keyword>
<keyword evidence="8" id="KW-0832">Ubl conjugation</keyword>
<keyword evidence="5 16" id="KW-0812">Transmembrane</keyword>
<keyword evidence="12" id="KW-0675">Receptor</keyword>
<evidence type="ECO:0000256" key="14">
    <source>
        <dbReference type="ARBA" id="ARBA00055421"/>
    </source>
</evidence>